<accession>A0A8H4LPQ8</accession>
<gene>
    <name evidence="2" type="ORF">FALBO_918</name>
</gene>
<dbReference type="EMBL" id="JAADYS010000113">
    <property type="protein sequence ID" value="KAF4472173.1"/>
    <property type="molecule type" value="Genomic_DNA"/>
</dbReference>
<name>A0A8H4LPQ8_9HYPO</name>
<evidence type="ECO:0008006" key="4">
    <source>
        <dbReference type="Google" id="ProtNLM"/>
    </source>
</evidence>
<evidence type="ECO:0000313" key="2">
    <source>
        <dbReference type="EMBL" id="KAF4472173.1"/>
    </source>
</evidence>
<protein>
    <recommendedName>
        <fullName evidence="4">AA1-like domain-containing protein</fullName>
    </recommendedName>
</protein>
<proteinExistence type="predicted"/>
<sequence length="171" mass="18501">MRSLPLLAVFCSLAAAAVVPRNTVWPNHCCFTLQDVASGATVQQNDDDGALLLNAGKPNGFFCIDLSNPLDVLRDHLYNACFLDSPNGLFKCVDPTPGFQSWSLKKSGSSTLLQHDGDTTFNSCQKTSTSPKGTVLYGDTHTDATSCKKVTLRAKNFKGTCKNFTARSEME</sequence>
<reference evidence="2 3" key="1">
    <citation type="submission" date="2020-01" db="EMBL/GenBank/DDBJ databases">
        <title>Identification and distribution of gene clusters putatively required for synthesis of sphingolipid metabolism inhibitors in phylogenetically diverse species of the filamentous fungus Fusarium.</title>
        <authorList>
            <person name="Kim H.-S."/>
            <person name="Busman M."/>
            <person name="Brown D.W."/>
            <person name="Divon H."/>
            <person name="Uhlig S."/>
            <person name="Proctor R.H."/>
        </authorList>
    </citation>
    <scope>NUCLEOTIDE SEQUENCE [LARGE SCALE GENOMIC DNA]</scope>
    <source>
        <strain evidence="2 3">NRRL 20459</strain>
    </source>
</reference>
<comment type="caution">
    <text evidence="2">The sequence shown here is derived from an EMBL/GenBank/DDBJ whole genome shotgun (WGS) entry which is preliminary data.</text>
</comment>
<dbReference type="Proteomes" id="UP000554235">
    <property type="component" value="Unassembled WGS sequence"/>
</dbReference>
<dbReference type="AlphaFoldDB" id="A0A8H4LPQ8"/>
<dbReference type="OrthoDB" id="4912193at2759"/>
<keyword evidence="3" id="KW-1185">Reference proteome</keyword>
<keyword evidence="1" id="KW-0732">Signal</keyword>
<evidence type="ECO:0000313" key="3">
    <source>
        <dbReference type="Proteomes" id="UP000554235"/>
    </source>
</evidence>
<feature type="chain" id="PRO_5034867970" description="AA1-like domain-containing protein" evidence="1">
    <location>
        <begin position="17"/>
        <end position="171"/>
    </location>
</feature>
<feature type="signal peptide" evidence="1">
    <location>
        <begin position="1"/>
        <end position="16"/>
    </location>
</feature>
<evidence type="ECO:0000256" key="1">
    <source>
        <dbReference type="SAM" id="SignalP"/>
    </source>
</evidence>
<organism evidence="2 3">
    <name type="scientific">Fusarium albosuccineum</name>
    <dbReference type="NCBI Taxonomy" id="1237068"/>
    <lineage>
        <taxon>Eukaryota</taxon>
        <taxon>Fungi</taxon>
        <taxon>Dikarya</taxon>
        <taxon>Ascomycota</taxon>
        <taxon>Pezizomycotina</taxon>
        <taxon>Sordariomycetes</taxon>
        <taxon>Hypocreomycetidae</taxon>
        <taxon>Hypocreales</taxon>
        <taxon>Nectriaceae</taxon>
        <taxon>Fusarium</taxon>
        <taxon>Fusarium decemcellulare species complex</taxon>
    </lineage>
</organism>